<evidence type="ECO:0000313" key="2">
    <source>
        <dbReference type="EMBL" id="GIN58847.1"/>
    </source>
</evidence>
<dbReference type="Pfam" id="PF14007">
    <property type="entry name" value="YtpI"/>
    <property type="match status" value="1"/>
</dbReference>
<keyword evidence="1" id="KW-0812">Transmembrane</keyword>
<dbReference type="Proteomes" id="UP000679950">
    <property type="component" value="Unassembled WGS sequence"/>
</dbReference>
<feature type="transmembrane region" description="Helical" evidence="1">
    <location>
        <begin position="61"/>
        <end position="81"/>
    </location>
</feature>
<evidence type="ECO:0000313" key="3">
    <source>
        <dbReference type="Proteomes" id="UP000679950"/>
    </source>
</evidence>
<sequence length="100" mass="11397">MPILVFIIVLSLSFYVFYKIKYVRSHLPMEKKLLNGKSSVALGIFVAFFGINQLFLYQTTLTYIIGILFIALGAASAWAGFKSYRYHVPYAVKEAEEMSK</sequence>
<keyword evidence="3" id="KW-1185">Reference proteome</keyword>
<keyword evidence="1" id="KW-0472">Membrane</keyword>
<feature type="transmembrane region" description="Helical" evidence="1">
    <location>
        <begin position="6"/>
        <end position="22"/>
    </location>
</feature>
<dbReference type="EMBL" id="BORB01000031">
    <property type="protein sequence ID" value="GIN58847.1"/>
    <property type="molecule type" value="Genomic_DNA"/>
</dbReference>
<proteinExistence type="predicted"/>
<organism evidence="2 3">
    <name type="scientific">Lederbergia ruris</name>
    <dbReference type="NCBI Taxonomy" id="217495"/>
    <lineage>
        <taxon>Bacteria</taxon>
        <taxon>Bacillati</taxon>
        <taxon>Bacillota</taxon>
        <taxon>Bacilli</taxon>
        <taxon>Bacillales</taxon>
        <taxon>Bacillaceae</taxon>
        <taxon>Lederbergia</taxon>
    </lineage>
</organism>
<keyword evidence="1" id="KW-1133">Transmembrane helix</keyword>
<accession>A0ABQ4KNG1</accession>
<gene>
    <name evidence="2" type="ORF">J8TS2_31660</name>
</gene>
<dbReference type="RefSeq" id="WP_212966935.1">
    <property type="nucleotide sequence ID" value="NZ_BORB01000031.1"/>
</dbReference>
<reference evidence="2 3" key="1">
    <citation type="submission" date="2021-03" db="EMBL/GenBank/DDBJ databases">
        <title>Antimicrobial resistance genes in bacteria isolated from Japanese honey, and their potential for conferring macrolide and lincosamide resistance in the American foulbrood pathogen Paenibacillus larvae.</title>
        <authorList>
            <person name="Okamoto M."/>
            <person name="Kumagai M."/>
            <person name="Kanamori H."/>
            <person name="Takamatsu D."/>
        </authorList>
    </citation>
    <scope>NUCLEOTIDE SEQUENCE [LARGE SCALE GENOMIC DNA]</scope>
    <source>
        <strain evidence="2 3">J8TS2</strain>
    </source>
</reference>
<feature type="transmembrane region" description="Helical" evidence="1">
    <location>
        <begin position="34"/>
        <end position="55"/>
    </location>
</feature>
<dbReference type="InterPro" id="IPR025618">
    <property type="entry name" value="YtpI"/>
</dbReference>
<evidence type="ECO:0000256" key="1">
    <source>
        <dbReference type="SAM" id="Phobius"/>
    </source>
</evidence>
<protein>
    <submittedName>
        <fullName evidence="2">Membrane protein</fullName>
    </submittedName>
</protein>
<name>A0ABQ4KNG1_9BACI</name>
<comment type="caution">
    <text evidence="2">The sequence shown here is derived from an EMBL/GenBank/DDBJ whole genome shotgun (WGS) entry which is preliminary data.</text>
</comment>